<evidence type="ECO:0000313" key="2">
    <source>
        <dbReference type="EMBL" id="KRL45100.1"/>
    </source>
</evidence>
<dbReference type="GO" id="GO:0006508">
    <property type="term" value="P:proteolysis"/>
    <property type="evidence" value="ECO:0007669"/>
    <property type="project" value="InterPro"/>
</dbReference>
<dbReference type="Proteomes" id="UP000051790">
    <property type="component" value="Unassembled WGS sequence"/>
</dbReference>
<dbReference type="Gene3D" id="1.10.10.10">
    <property type="entry name" value="Winged helix-like DNA-binding domain superfamily/Winged helix DNA-binding domain"/>
    <property type="match status" value="1"/>
</dbReference>
<comment type="caution">
    <text evidence="2">The sequence shown here is derived from an EMBL/GenBank/DDBJ whole genome shotgun (WGS) entry which is preliminary data.</text>
</comment>
<dbReference type="OrthoDB" id="2305028at2"/>
<name>A0A0R1QKH9_9LACO</name>
<dbReference type="SUPFAM" id="SSF46785">
    <property type="entry name" value="Winged helix' DNA-binding domain"/>
    <property type="match status" value="1"/>
</dbReference>
<dbReference type="InterPro" id="IPR036388">
    <property type="entry name" value="WH-like_DNA-bd_sf"/>
</dbReference>
<dbReference type="InterPro" id="IPR006199">
    <property type="entry name" value="LexA_DNA-bd_dom"/>
</dbReference>
<dbReference type="InterPro" id="IPR036390">
    <property type="entry name" value="WH_DNA-bd_sf"/>
</dbReference>
<dbReference type="AlphaFoldDB" id="A0A0R1QKH9"/>
<dbReference type="Pfam" id="PF01726">
    <property type="entry name" value="LexA_DNA_bind"/>
    <property type="match status" value="1"/>
</dbReference>
<evidence type="ECO:0000259" key="1">
    <source>
        <dbReference type="Pfam" id="PF01726"/>
    </source>
</evidence>
<gene>
    <name evidence="2" type="ORF">FD01_GL000890</name>
</gene>
<protein>
    <recommendedName>
        <fullName evidence="1">LexA repressor DNA-binding domain-containing protein</fullName>
    </recommendedName>
</protein>
<dbReference type="PATRIC" id="fig|1423769.4.peg.953"/>
<feature type="domain" description="LexA repressor DNA-binding" evidence="1">
    <location>
        <begin position="27"/>
        <end position="68"/>
    </location>
</feature>
<accession>A0A0R1QKH9</accession>
<evidence type="ECO:0000313" key="3">
    <source>
        <dbReference type="Proteomes" id="UP000051790"/>
    </source>
</evidence>
<sequence length="91" mass="10499">MQAPTKAQEQRWARVLSYLMWMHASWQSPTIREIGAYMGWSSTSTTFRHLTAMLEHDLIAHIPDSPRTYRVTDKGLELLNKNGGIKIDRQA</sequence>
<dbReference type="RefSeq" id="WP_056963570.1">
    <property type="nucleotide sequence ID" value="NZ_AZEU01000134.1"/>
</dbReference>
<keyword evidence="3" id="KW-1185">Reference proteome</keyword>
<proteinExistence type="predicted"/>
<dbReference type="EMBL" id="AZEU01000134">
    <property type="protein sequence ID" value="KRL45100.1"/>
    <property type="molecule type" value="Genomic_DNA"/>
</dbReference>
<organism evidence="2 3">
    <name type="scientific">Lacticaseibacillus manihotivorans DSM 13343 = JCM 12514</name>
    <dbReference type="NCBI Taxonomy" id="1423769"/>
    <lineage>
        <taxon>Bacteria</taxon>
        <taxon>Bacillati</taxon>
        <taxon>Bacillota</taxon>
        <taxon>Bacilli</taxon>
        <taxon>Lactobacillales</taxon>
        <taxon>Lactobacillaceae</taxon>
        <taxon>Lacticaseibacillus</taxon>
    </lineage>
</organism>
<reference evidence="2 3" key="1">
    <citation type="journal article" date="2015" name="Genome Announc.">
        <title>Expanding the biotechnology potential of lactobacilli through comparative genomics of 213 strains and associated genera.</title>
        <authorList>
            <person name="Sun Z."/>
            <person name="Harris H.M."/>
            <person name="McCann A."/>
            <person name="Guo C."/>
            <person name="Argimon S."/>
            <person name="Zhang W."/>
            <person name="Yang X."/>
            <person name="Jeffery I.B."/>
            <person name="Cooney J.C."/>
            <person name="Kagawa T.F."/>
            <person name="Liu W."/>
            <person name="Song Y."/>
            <person name="Salvetti E."/>
            <person name="Wrobel A."/>
            <person name="Rasinkangas P."/>
            <person name="Parkhill J."/>
            <person name="Rea M.C."/>
            <person name="O'Sullivan O."/>
            <person name="Ritari J."/>
            <person name="Douillard F.P."/>
            <person name="Paul Ross R."/>
            <person name="Yang R."/>
            <person name="Briner A.E."/>
            <person name="Felis G.E."/>
            <person name="de Vos W.M."/>
            <person name="Barrangou R."/>
            <person name="Klaenhammer T.R."/>
            <person name="Caufield P.W."/>
            <person name="Cui Y."/>
            <person name="Zhang H."/>
            <person name="O'Toole P.W."/>
        </authorList>
    </citation>
    <scope>NUCLEOTIDE SEQUENCE [LARGE SCALE GENOMIC DNA]</scope>
    <source>
        <strain evidence="2 3">DSM 13343</strain>
    </source>
</reference>
<dbReference type="GO" id="GO:0004252">
    <property type="term" value="F:serine-type endopeptidase activity"/>
    <property type="evidence" value="ECO:0007669"/>
    <property type="project" value="InterPro"/>
</dbReference>